<dbReference type="InterPro" id="IPR029154">
    <property type="entry name" value="HIBADH-like_NADP-bd"/>
</dbReference>
<proteinExistence type="inferred from homology"/>
<evidence type="ECO:0008006" key="9">
    <source>
        <dbReference type="Google" id="ProtNLM"/>
    </source>
</evidence>
<gene>
    <name evidence="7" type="ORF">Glove_22g125</name>
</gene>
<evidence type="ECO:0000256" key="1">
    <source>
        <dbReference type="ARBA" id="ARBA00007598"/>
    </source>
</evidence>
<name>A0A397JNY9_9GLOM</name>
<dbReference type="STRING" id="1348612.A0A397JNY9"/>
<dbReference type="Gene3D" id="3.40.50.720">
    <property type="entry name" value="NAD(P)-binding Rossmann-like Domain"/>
    <property type="match status" value="1"/>
</dbReference>
<dbReference type="GO" id="GO:0051287">
    <property type="term" value="F:NAD binding"/>
    <property type="evidence" value="ECO:0007669"/>
    <property type="project" value="InterPro"/>
</dbReference>
<dbReference type="AlphaFoldDB" id="A0A397JNY9"/>
<protein>
    <recommendedName>
        <fullName evidence="9">6-phosphogluconate dehydrogenase NADP-binding domain-containing protein</fullName>
    </recommendedName>
</protein>
<dbReference type="Pfam" id="PF14833">
    <property type="entry name" value="NAD_binding_11"/>
    <property type="match status" value="1"/>
</dbReference>
<evidence type="ECO:0000256" key="3">
    <source>
        <dbReference type="ARBA" id="ARBA00023027"/>
    </source>
</evidence>
<dbReference type="InterPro" id="IPR013328">
    <property type="entry name" value="6PGD_dom2"/>
</dbReference>
<keyword evidence="8" id="KW-1185">Reference proteome</keyword>
<dbReference type="InterPro" id="IPR002204">
    <property type="entry name" value="3-OH-isobutyrate_DH-rel_CS"/>
</dbReference>
<evidence type="ECO:0000256" key="4">
    <source>
        <dbReference type="PIRSR" id="PIRSR000103-1"/>
    </source>
</evidence>
<dbReference type="GO" id="GO:0016491">
    <property type="term" value="F:oxidoreductase activity"/>
    <property type="evidence" value="ECO:0007669"/>
    <property type="project" value="UniProtKB-KW"/>
</dbReference>
<keyword evidence="3" id="KW-0520">NAD</keyword>
<dbReference type="InterPro" id="IPR015815">
    <property type="entry name" value="HIBADH-related"/>
</dbReference>
<evidence type="ECO:0000313" key="7">
    <source>
        <dbReference type="EMBL" id="RHZ88538.1"/>
    </source>
</evidence>
<dbReference type="Pfam" id="PF03446">
    <property type="entry name" value="NAD_binding_2"/>
    <property type="match status" value="1"/>
</dbReference>
<dbReference type="InterPro" id="IPR036291">
    <property type="entry name" value="NAD(P)-bd_dom_sf"/>
</dbReference>
<dbReference type="PROSITE" id="PS00895">
    <property type="entry name" value="3_HYDROXYISOBUT_DH"/>
    <property type="match status" value="1"/>
</dbReference>
<feature type="domain" description="3-hydroxyisobutyrate dehydrogenase-like NAD-binding" evidence="6">
    <location>
        <begin position="180"/>
        <end position="299"/>
    </location>
</feature>
<evidence type="ECO:0000259" key="6">
    <source>
        <dbReference type="Pfam" id="PF14833"/>
    </source>
</evidence>
<reference evidence="7 8" key="1">
    <citation type="submission" date="2018-08" db="EMBL/GenBank/DDBJ databases">
        <title>Genome and evolution of the arbuscular mycorrhizal fungus Diversispora epigaea (formerly Glomus versiforme) and its bacterial endosymbionts.</title>
        <authorList>
            <person name="Sun X."/>
            <person name="Fei Z."/>
            <person name="Harrison M."/>
        </authorList>
    </citation>
    <scope>NUCLEOTIDE SEQUENCE [LARGE SCALE GENOMIC DNA]</scope>
    <source>
        <strain evidence="7 8">IT104</strain>
    </source>
</reference>
<evidence type="ECO:0000259" key="5">
    <source>
        <dbReference type="Pfam" id="PF03446"/>
    </source>
</evidence>
<dbReference type="SUPFAM" id="SSF51735">
    <property type="entry name" value="NAD(P)-binding Rossmann-fold domains"/>
    <property type="match status" value="1"/>
</dbReference>
<dbReference type="InterPro" id="IPR008927">
    <property type="entry name" value="6-PGluconate_DH-like_C_sf"/>
</dbReference>
<keyword evidence="2" id="KW-0560">Oxidoreductase</keyword>
<evidence type="ECO:0000313" key="8">
    <source>
        <dbReference type="Proteomes" id="UP000266861"/>
    </source>
</evidence>
<dbReference type="PANTHER" id="PTHR43580:SF8">
    <property type="entry name" value="6-PHOSPHOGLUCONATE DEHYDROGENASE NADP-BINDING DOMAIN-CONTAINING PROTEIN-RELATED"/>
    <property type="match status" value="1"/>
</dbReference>
<dbReference type="InterPro" id="IPR006115">
    <property type="entry name" value="6PGDH_NADP-bd"/>
</dbReference>
<organism evidence="7 8">
    <name type="scientific">Diversispora epigaea</name>
    <dbReference type="NCBI Taxonomy" id="1348612"/>
    <lineage>
        <taxon>Eukaryota</taxon>
        <taxon>Fungi</taxon>
        <taxon>Fungi incertae sedis</taxon>
        <taxon>Mucoromycota</taxon>
        <taxon>Glomeromycotina</taxon>
        <taxon>Glomeromycetes</taxon>
        <taxon>Diversisporales</taxon>
        <taxon>Diversisporaceae</taxon>
        <taxon>Diversispora</taxon>
    </lineage>
</organism>
<dbReference type="EMBL" id="PQFF01000020">
    <property type="protein sequence ID" value="RHZ88538.1"/>
    <property type="molecule type" value="Genomic_DNA"/>
</dbReference>
<dbReference type="PANTHER" id="PTHR43580">
    <property type="entry name" value="OXIDOREDUCTASE GLYR1-RELATED"/>
    <property type="match status" value="1"/>
</dbReference>
<accession>A0A397JNY9</accession>
<dbReference type="Proteomes" id="UP000266861">
    <property type="component" value="Unassembled WGS sequence"/>
</dbReference>
<dbReference type="GO" id="GO:0050661">
    <property type="term" value="F:NADP binding"/>
    <property type="evidence" value="ECO:0007669"/>
    <property type="project" value="InterPro"/>
</dbReference>
<dbReference type="OrthoDB" id="435038at2759"/>
<feature type="active site" evidence="4">
    <location>
        <position position="185"/>
    </location>
</feature>
<dbReference type="SUPFAM" id="SSF48179">
    <property type="entry name" value="6-phosphogluconate dehydrogenase C-terminal domain-like"/>
    <property type="match status" value="1"/>
</dbReference>
<dbReference type="Gene3D" id="1.10.1040.10">
    <property type="entry name" value="N-(1-d-carboxylethyl)-l-norvaline Dehydrogenase, domain 2"/>
    <property type="match status" value="1"/>
</dbReference>
<feature type="domain" description="6-phosphogluconate dehydrogenase NADP-binding" evidence="5">
    <location>
        <begin position="7"/>
        <end position="164"/>
    </location>
</feature>
<dbReference type="PIRSF" id="PIRSF000103">
    <property type="entry name" value="HIBADH"/>
    <property type="match status" value="1"/>
</dbReference>
<evidence type="ECO:0000256" key="2">
    <source>
        <dbReference type="ARBA" id="ARBA00023002"/>
    </source>
</evidence>
<comment type="caution">
    <text evidence="7">The sequence shown here is derived from an EMBL/GenBank/DDBJ whole genome shotgun (WGS) entry which is preliminary data.</text>
</comment>
<dbReference type="InterPro" id="IPR051265">
    <property type="entry name" value="HIBADH-related_NP60_sf"/>
</dbReference>
<sequence length="320" mass="35468">MSNSDRYGFIGLGLMGNHMATNLQGYLSSKNLDPLIVYNRTLTKTQNITKIGAIAAKSLKHVAEYSNIIFTALSNDNAVNEVYEELLKEFNQISDDKRNLIFVETSTIYPTSISDLRKKVESVENRKLLHCPLLGPAIAAKNAQLLIVTSGNQNAIDHITPLLVPVLGRKILSLGDDVKAGASFKLLANFMIGGSLELLSEGMTFAEKNGIEKEQFLEYITLVFPNTPIMHYGKKIKEESFMDEDNIGFTVANALKDVGHIQRLAKDSGTHLPTAELLHKHLNYVKENVRDDIDWSSICGTLRVSSGLPFINKKTQDDTD</sequence>
<comment type="similarity">
    <text evidence="1">Belongs to the HIBADH-related family. NP60 subfamily.</text>
</comment>